<dbReference type="AlphaFoldDB" id="A0A5A8CVA9"/>
<evidence type="ECO:0000313" key="7">
    <source>
        <dbReference type="Proteomes" id="UP000322899"/>
    </source>
</evidence>
<dbReference type="EMBL" id="VLTO01000003">
    <property type="protein sequence ID" value="KAA0177741.1"/>
    <property type="molecule type" value="Genomic_DNA"/>
</dbReference>
<dbReference type="EMBL" id="VLTL01000039">
    <property type="protein sequence ID" value="KAA0166448.1"/>
    <property type="molecule type" value="Genomic_DNA"/>
</dbReference>
<dbReference type="InterPro" id="IPR040025">
    <property type="entry name" value="Znf622/Rei1/Reh1"/>
</dbReference>
<feature type="domain" description="C2H2-type" evidence="2">
    <location>
        <begin position="201"/>
        <end position="223"/>
    </location>
</feature>
<evidence type="ECO:0000313" key="4">
    <source>
        <dbReference type="EMBL" id="KAA0166448.1"/>
    </source>
</evidence>
<gene>
    <name evidence="6" type="ORF">FNF27_00913</name>
    <name evidence="4" type="ORF">FNF28_03089</name>
    <name evidence="3" type="ORF">FNF29_01160</name>
    <name evidence="5" type="ORF">FNF31_00354</name>
</gene>
<dbReference type="PANTHER" id="PTHR13182">
    <property type="entry name" value="ZINC FINGER PROTEIN 622"/>
    <property type="match status" value="1"/>
</dbReference>
<dbReference type="Proteomes" id="UP000322899">
    <property type="component" value="Unassembled WGS sequence"/>
</dbReference>
<dbReference type="Proteomes" id="UP000323011">
    <property type="component" value="Unassembled WGS sequence"/>
</dbReference>
<dbReference type="Proteomes" id="UP000325113">
    <property type="component" value="Unassembled WGS sequence"/>
</dbReference>
<proteinExistence type="predicted"/>
<dbReference type="GO" id="GO:0042273">
    <property type="term" value="P:ribosomal large subunit biogenesis"/>
    <property type="evidence" value="ECO:0007669"/>
    <property type="project" value="TreeGrafter"/>
</dbReference>
<name>A0A5A8CVA9_CAFRO</name>
<dbReference type="InterPro" id="IPR013087">
    <property type="entry name" value="Znf_C2H2_type"/>
</dbReference>
<evidence type="ECO:0000313" key="8">
    <source>
        <dbReference type="Proteomes" id="UP000323011"/>
    </source>
</evidence>
<evidence type="ECO:0000313" key="3">
    <source>
        <dbReference type="EMBL" id="KAA0156367.1"/>
    </source>
</evidence>
<reference evidence="7 8" key="1">
    <citation type="submission" date="2019-07" db="EMBL/GenBank/DDBJ databases">
        <title>Genomes of Cafeteria roenbergensis.</title>
        <authorList>
            <person name="Fischer M.G."/>
            <person name="Hackl T."/>
            <person name="Roman M."/>
        </authorList>
    </citation>
    <scope>NUCLEOTIDE SEQUENCE [LARGE SCALE GENOMIC DNA]</scope>
    <source>
        <strain evidence="3 8">BVI</strain>
        <strain evidence="5 10">Cflag</strain>
        <strain evidence="6 7">E4-10P</strain>
        <strain evidence="4 9">RCC970-E3</strain>
    </source>
</reference>
<comment type="caution">
    <text evidence="3">The sequence shown here is derived from an EMBL/GenBank/DDBJ whole genome shotgun (WGS) entry which is preliminary data.</text>
</comment>
<dbReference type="PROSITE" id="PS00028">
    <property type="entry name" value="ZINC_FINGER_C2H2_1"/>
    <property type="match status" value="1"/>
</dbReference>
<evidence type="ECO:0000313" key="10">
    <source>
        <dbReference type="Proteomes" id="UP000325113"/>
    </source>
</evidence>
<dbReference type="InterPro" id="IPR041661">
    <property type="entry name" value="ZN622/Rei1/Reh1_Znf-C2H2"/>
</dbReference>
<dbReference type="Pfam" id="PF12756">
    <property type="entry name" value="zf-C2H2_2"/>
    <property type="match status" value="1"/>
</dbReference>
<dbReference type="EMBL" id="VLTN01000004">
    <property type="protein sequence ID" value="KAA0156367.1"/>
    <property type="molecule type" value="Genomic_DNA"/>
</dbReference>
<evidence type="ECO:0000313" key="5">
    <source>
        <dbReference type="EMBL" id="KAA0168472.1"/>
    </source>
</evidence>
<keyword evidence="8" id="KW-1185">Reference proteome</keyword>
<feature type="region of interest" description="Disordered" evidence="1">
    <location>
        <begin position="123"/>
        <end position="142"/>
    </location>
</feature>
<dbReference type="InterPro" id="IPR036236">
    <property type="entry name" value="Znf_C2H2_sf"/>
</dbReference>
<sequence length="389" mass="43387">MECKCVSCGLDFGGEGDALREHYRSDLHRYNLKRRAVDLPPVDAAIFQRKRDAAARALLAAEESAAQPKVLVCPISGKRFKTLAQFEQYKGSKKYKALAAEAARKAAAAAEAGEGAAGGAAAAAAASAGDDETEKEAPPDFEKMNEKTHCMFDNVEVGSLEEHVRRVRMLYGFVIPDEEYLTDLQGLFEYCMAKIIGGHECLYCNKRFSGPLSCQQHMRDSAHCRLPMDVEGGERMDEYAPFFDYDAKDAKSGWLKDGVEDLPSGELRLASGRILGNKALQRYYKQRHRPEAPRDPSMRLALENSRAEVEGRMVRKWLGADSDAEVTRAGRWGATAARAPTVFTKAQKATRADAARSMRVHEDLKFDTGMRHNKTQSRYFRIQNFQWAT</sequence>
<organism evidence="3 8">
    <name type="scientific">Cafeteria roenbergensis</name>
    <name type="common">Marine flagellate</name>
    <dbReference type="NCBI Taxonomy" id="33653"/>
    <lineage>
        <taxon>Eukaryota</taxon>
        <taxon>Sar</taxon>
        <taxon>Stramenopiles</taxon>
        <taxon>Bigyra</taxon>
        <taxon>Opalozoa</taxon>
        <taxon>Bicosoecida</taxon>
        <taxon>Cafeteriaceae</taxon>
        <taxon>Cafeteria</taxon>
    </lineage>
</organism>
<dbReference type="GO" id="GO:0030687">
    <property type="term" value="C:preribosome, large subunit precursor"/>
    <property type="evidence" value="ECO:0007669"/>
    <property type="project" value="TreeGrafter"/>
</dbReference>
<dbReference type="EMBL" id="VLTM01000002">
    <property type="protein sequence ID" value="KAA0168472.1"/>
    <property type="molecule type" value="Genomic_DNA"/>
</dbReference>
<dbReference type="OrthoDB" id="19329at2759"/>
<protein>
    <recommendedName>
        <fullName evidence="2">C2H2-type domain-containing protein</fullName>
    </recommendedName>
</protein>
<dbReference type="Proteomes" id="UP000324907">
    <property type="component" value="Unassembled WGS sequence"/>
</dbReference>
<evidence type="ECO:0000256" key="1">
    <source>
        <dbReference type="SAM" id="MobiDB-lite"/>
    </source>
</evidence>
<evidence type="ECO:0000313" key="9">
    <source>
        <dbReference type="Proteomes" id="UP000324907"/>
    </source>
</evidence>
<evidence type="ECO:0000259" key="2">
    <source>
        <dbReference type="PROSITE" id="PS00028"/>
    </source>
</evidence>
<accession>A0A5A8CVA9</accession>
<dbReference type="PANTHER" id="PTHR13182:SF8">
    <property type="entry name" value="CYTOPLASMIC 60S SUBUNIT BIOGENESIS FACTOR ZNF622"/>
    <property type="match status" value="1"/>
</dbReference>
<evidence type="ECO:0000313" key="6">
    <source>
        <dbReference type="EMBL" id="KAA0177741.1"/>
    </source>
</evidence>
<dbReference type="OMA" id="WTQTQQQ"/>
<dbReference type="SUPFAM" id="SSF57667">
    <property type="entry name" value="beta-beta-alpha zinc fingers"/>
    <property type="match status" value="1"/>
</dbReference>